<organism evidence="1">
    <name type="scientific">marine sediment metagenome</name>
    <dbReference type="NCBI Taxonomy" id="412755"/>
    <lineage>
        <taxon>unclassified sequences</taxon>
        <taxon>metagenomes</taxon>
        <taxon>ecological metagenomes</taxon>
    </lineage>
</organism>
<evidence type="ECO:0000313" key="1">
    <source>
        <dbReference type="EMBL" id="KKL59362.1"/>
    </source>
</evidence>
<proteinExistence type="predicted"/>
<comment type="caution">
    <text evidence="1">The sequence shown here is derived from an EMBL/GenBank/DDBJ whole genome shotgun (WGS) entry which is preliminary data.</text>
</comment>
<dbReference type="AlphaFoldDB" id="A0A0F9G820"/>
<protein>
    <recommendedName>
        <fullName evidence="2">HTH marR-type domain-containing protein</fullName>
    </recommendedName>
</protein>
<dbReference type="EMBL" id="LAZR01029511">
    <property type="protein sequence ID" value="KKL59362.1"/>
    <property type="molecule type" value="Genomic_DNA"/>
</dbReference>
<accession>A0A0F9G820</accession>
<evidence type="ECO:0008006" key="2">
    <source>
        <dbReference type="Google" id="ProtNLM"/>
    </source>
</evidence>
<sequence>MTEHRISYTSLTAYRESVLDGTVTAQHGKIMRVFYKFRGVLLNRRQVSELTDLKINAVTGRVRSLIDSGLLEVGPEKRDPITGRKVEYLKPVLPVPEHRQRRLEL</sequence>
<gene>
    <name evidence="1" type="ORF">LCGC14_2216150</name>
</gene>
<reference evidence="1" key="1">
    <citation type="journal article" date="2015" name="Nature">
        <title>Complex archaea that bridge the gap between prokaryotes and eukaryotes.</title>
        <authorList>
            <person name="Spang A."/>
            <person name="Saw J.H."/>
            <person name="Jorgensen S.L."/>
            <person name="Zaremba-Niedzwiedzka K."/>
            <person name="Martijn J."/>
            <person name="Lind A.E."/>
            <person name="van Eijk R."/>
            <person name="Schleper C."/>
            <person name="Guy L."/>
            <person name="Ettema T.J."/>
        </authorList>
    </citation>
    <scope>NUCLEOTIDE SEQUENCE</scope>
</reference>
<name>A0A0F9G820_9ZZZZ</name>